<sequence length="125" mass="15209">MCELYHRKIKWNKNFDKSYNEMLSTKPYIQYSQHFSQRFKEKGFNLRLFEQALYSIKYQHKGYLFEVGVENNIPCKFVVRTKYDDSQDIVFVLKKINKSVLLITAWLNENDDNHYTLDRSKYICN</sequence>
<name>A0A8S5S980_9VIRU</name>
<evidence type="ECO:0000313" key="1">
    <source>
        <dbReference type="EMBL" id="DAF47494.1"/>
    </source>
</evidence>
<protein>
    <submittedName>
        <fullName evidence="1">Uncharacterized protein</fullName>
    </submittedName>
</protein>
<dbReference type="EMBL" id="BK032555">
    <property type="protein sequence ID" value="DAF47494.1"/>
    <property type="molecule type" value="Genomic_DNA"/>
</dbReference>
<accession>A0A8S5S980</accession>
<reference evidence="1" key="1">
    <citation type="journal article" date="2021" name="Proc. Natl. Acad. Sci. U.S.A.">
        <title>A Catalog of Tens of Thousands of Viruses from Human Metagenomes Reveals Hidden Associations with Chronic Diseases.</title>
        <authorList>
            <person name="Tisza M.J."/>
            <person name="Buck C.B."/>
        </authorList>
    </citation>
    <scope>NUCLEOTIDE SEQUENCE</scope>
    <source>
        <strain evidence="1">CtGns7</strain>
    </source>
</reference>
<proteinExistence type="predicted"/>
<organism evidence="1">
    <name type="scientific">Phage sp. ctGns7</name>
    <dbReference type="NCBI Taxonomy" id="2828003"/>
    <lineage>
        <taxon>Viruses</taxon>
    </lineage>
</organism>